<evidence type="ECO:0000313" key="4">
    <source>
        <dbReference type="Proteomes" id="UP001160390"/>
    </source>
</evidence>
<accession>A0AA35PTC2</accession>
<proteinExistence type="predicted"/>
<sequence>MTPFPEQPKGPWASRGVTRHEKQMLQFVVDVLDQPGGRELLLTEDGMRALRRQFGLHDAVFEPADTQRYTEKLFLAALRDLKRKTIQSACRGVCAVLDAEFEVLQSDSLVPEALRLSLGRLAGQQVEASGAPWDVWCFLTDDADDREWWGSRAVLDPFMFPAVRGRTRTLGEGEGRIDLERCWQWMGMGDVRTTDALLGTYGENMPLDFRVLPSEVHFRADGTAQIASYVNGLHPSVGGMYDVLERVLDVVIPQWQRVLGSFEDCRRIVPDKAFLGGYMSQLRSAGSEGRLHPNIAVLNQEQREDFKAARMGEEDSLQVIFRMDNIAGDAVYMQDDDKLRYSVNYSRGEWRRPAPFSEDVVALAIYCYDADESQGSEVRIQLKQDTSPDVLDACNKHPSSRFTSGSNNVAARAFNELYNEVEVSPYDSLEGSYPDMDPEKPSTVELLGSVRLAQGRLLVFPASVQHRFWVKGVPSNCGILTMALVDPGRPSRLSTATVPPQSRDYWRAHIRDIPWFRRLPEELWLLINSELDSIKGGGASEGEDDDDDCGQQYPVSRRAAWETRQKVNEARARYKQEIDNTMAS</sequence>
<dbReference type="PANTHER" id="PTHR33119">
    <property type="entry name" value="IFI3P"/>
    <property type="match status" value="1"/>
</dbReference>
<dbReference type="Pfam" id="PF14033">
    <property type="entry name" value="DUF4246"/>
    <property type="match status" value="1"/>
</dbReference>
<reference evidence="3" key="1">
    <citation type="submission" date="2023-01" db="EMBL/GenBank/DDBJ databases">
        <authorList>
            <person name="Piombo E."/>
        </authorList>
    </citation>
    <scope>NUCLEOTIDE SEQUENCE</scope>
</reference>
<name>A0AA35PTC2_9HYPO</name>
<dbReference type="AlphaFoldDB" id="A0AA35PTC2"/>
<evidence type="ECO:0000256" key="1">
    <source>
        <dbReference type="SAM" id="MobiDB-lite"/>
    </source>
</evidence>
<dbReference type="Proteomes" id="UP001160390">
    <property type="component" value="Unassembled WGS sequence"/>
</dbReference>
<dbReference type="InterPro" id="IPR025340">
    <property type="entry name" value="DUF4246"/>
</dbReference>
<comment type="caution">
    <text evidence="3">The sequence shown here is derived from an EMBL/GenBank/DDBJ whole genome shotgun (WGS) entry which is preliminary data.</text>
</comment>
<organism evidence="3 4">
    <name type="scientific">Clonostachys chloroleuca</name>
    <dbReference type="NCBI Taxonomy" id="1926264"/>
    <lineage>
        <taxon>Eukaryota</taxon>
        <taxon>Fungi</taxon>
        <taxon>Dikarya</taxon>
        <taxon>Ascomycota</taxon>
        <taxon>Pezizomycotina</taxon>
        <taxon>Sordariomycetes</taxon>
        <taxon>Hypocreomycetidae</taxon>
        <taxon>Hypocreales</taxon>
        <taxon>Bionectriaceae</taxon>
        <taxon>Clonostachys</taxon>
    </lineage>
</organism>
<gene>
    <name evidence="3" type="ORF">CCHLO57077_00011042</name>
</gene>
<feature type="region of interest" description="Disordered" evidence="1">
    <location>
        <begin position="536"/>
        <end position="555"/>
    </location>
</feature>
<dbReference type="EMBL" id="CABFNP030000511">
    <property type="protein sequence ID" value="CAI6034864.1"/>
    <property type="molecule type" value="Genomic_DNA"/>
</dbReference>
<evidence type="ECO:0000313" key="3">
    <source>
        <dbReference type="EMBL" id="CAI6034864.1"/>
    </source>
</evidence>
<feature type="domain" description="DUF4246" evidence="2">
    <location>
        <begin position="75"/>
        <end position="508"/>
    </location>
</feature>
<dbReference type="InterPro" id="IPR049192">
    <property type="entry name" value="DUF4246_C"/>
</dbReference>
<protein>
    <recommendedName>
        <fullName evidence="2">DUF4246 domain-containing protein</fullName>
    </recommendedName>
</protein>
<keyword evidence="4" id="KW-1185">Reference proteome</keyword>
<evidence type="ECO:0000259" key="2">
    <source>
        <dbReference type="Pfam" id="PF14033"/>
    </source>
</evidence>
<dbReference type="PANTHER" id="PTHR33119:SF1">
    <property type="entry name" value="FE2OG DIOXYGENASE DOMAIN-CONTAINING PROTEIN"/>
    <property type="match status" value="1"/>
</dbReference>